<dbReference type="Proteomes" id="UP000254255">
    <property type="component" value="Unassembled WGS sequence"/>
</dbReference>
<gene>
    <name evidence="2" type="primary">ybl149_2</name>
    <name evidence="2" type="ORF">NCTC13148_03860</name>
</gene>
<dbReference type="AlphaFoldDB" id="A0A377C9K4"/>
<dbReference type="PANTHER" id="PTHR43465:SF2">
    <property type="entry name" value="DUF1680 DOMAIN PROTEIN (AFU_ORTHOLOGUE AFUA_1G08910)"/>
    <property type="match status" value="1"/>
</dbReference>
<sequence length="114" mass="13257">MRHVAGKVAIQRGPLVYCLEQADNGESLHNLWLPADAPFTTFEGNGLFRHKILIQAPGYRYEQSNPEQQPLWHYDSAPAKRQTQTLTFIPWFSWANRGEGEMRIWVNEEKHCHP</sequence>
<dbReference type="EMBL" id="UGET01000004">
    <property type="protein sequence ID" value="STL86672.1"/>
    <property type="molecule type" value="Genomic_DNA"/>
</dbReference>
<dbReference type="InterPro" id="IPR049049">
    <property type="entry name" value="Beta-AFase-like_GH127_C"/>
</dbReference>
<proteinExistence type="predicted"/>
<name>A0A377C9K4_ECOLX</name>
<dbReference type="PANTHER" id="PTHR43465">
    <property type="entry name" value="DUF1680 DOMAIN PROTEIN (AFU_ORTHOLOGUE AFUA_1G08910)"/>
    <property type="match status" value="1"/>
</dbReference>
<organism evidence="2 3">
    <name type="scientific">Escherichia coli</name>
    <dbReference type="NCBI Taxonomy" id="562"/>
    <lineage>
        <taxon>Bacteria</taxon>
        <taxon>Pseudomonadati</taxon>
        <taxon>Pseudomonadota</taxon>
        <taxon>Gammaproteobacteria</taxon>
        <taxon>Enterobacterales</taxon>
        <taxon>Enterobacteriaceae</taxon>
        <taxon>Escherichia</taxon>
    </lineage>
</organism>
<evidence type="ECO:0000259" key="1">
    <source>
        <dbReference type="Pfam" id="PF20737"/>
    </source>
</evidence>
<reference evidence="2 3" key="1">
    <citation type="submission" date="2018-06" db="EMBL/GenBank/DDBJ databases">
        <authorList>
            <consortium name="Pathogen Informatics"/>
            <person name="Doyle S."/>
        </authorList>
    </citation>
    <scope>NUCLEOTIDE SEQUENCE [LARGE SCALE GENOMIC DNA]</scope>
    <source>
        <strain evidence="2 3">NCTC13148</strain>
    </source>
</reference>
<protein>
    <submittedName>
        <fullName evidence="2">Ybl149</fullName>
    </submittedName>
</protein>
<dbReference type="Pfam" id="PF20737">
    <property type="entry name" value="Glyco_hydro127C"/>
    <property type="match status" value="1"/>
</dbReference>
<dbReference type="InterPro" id="IPR049174">
    <property type="entry name" value="Beta-AFase-like"/>
</dbReference>
<evidence type="ECO:0000313" key="3">
    <source>
        <dbReference type="Proteomes" id="UP000254255"/>
    </source>
</evidence>
<evidence type="ECO:0000313" key="2">
    <source>
        <dbReference type="EMBL" id="STL86672.1"/>
    </source>
</evidence>
<accession>A0A377C9K4</accession>
<feature type="domain" description="Non-reducing end beta-L-arabinofuranosidase-like GH127 C-terminal" evidence="1">
    <location>
        <begin position="2"/>
        <end position="107"/>
    </location>
</feature>